<dbReference type="OMA" id="MISAIWF"/>
<keyword evidence="4" id="KW-0732">Signal</keyword>
<organism evidence="9">
    <name type="scientific">Naegleria gruberi</name>
    <name type="common">Amoeba</name>
    <dbReference type="NCBI Taxonomy" id="5762"/>
    <lineage>
        <taxon>Eukaryota</taxon>
        <taxon>Discoba</taxon>
        <taxon>Heterolobosea</taxon>
        <taxon>Tetramitia</taxon>
        <taxon>Eutetramitia</taxon>
        <taxon>Vahlkampfiidae</taxon>
        <taxon>Naegleria</taxon>
    </lineage>
</organism>
<name>D2VB56_NAEGR</name>
<evidence type="ECO:0000256" key="4">
    <source>
        <dbReference type="ARBA" id="ARBA00022729"/>
    </source>
</evidence>
<evidence type="ECO:0000256" key="3">
    <source>
        <dbReference type="ARBA" id="ARBA00022692"/>
    </source>
</evidence>
<dbReference type="GO" id="GO:0016020">
    <property type="term" value="C:membrane"/>
    <property type="evidence" value="ECO:0007669"/>
    <property type="project" value="UniProtKB-SubCell"/>
</dbReference>
<accession>D2VB56</accession>
<dbReference type="GO" id="GO:0072657">
    <property type="term" value="P:protein localization to membrane"/>
    <property type="evidence" value="ECO:0007669"/>
    <property type="project" value="TreeGrafter"/>
</dbReference>
<reference evidence="8 9" key="1">
    <citation type="journal article" date="2010" name="Cell">
        <title>The genome of Naegleria gruberi illuminates early eukaryotic versatility.</title>
        <authorList>
            <person name="Fritz-Laylin L.K."/>
            <person name="Prochnik S.E."/>
            <person name="Ginger M.L."/>
            <person name="Dacks J.B."/>
            <person name="Carpenter M.L."/>
            <person name="Field M.C."/>
            <person name="Kuo A."/>
            <person name="Paredez A."/>
            <person name="Chapman J."/>
            <person name="Pham J."/>
            <person name="Shu S."/>
            <person name="Neupane R."/>
            <person name="Cipriano M."/>
            <person name="Mancuso J."/>
            <person name="Tu H."/>
            <person name="Salamov A."/>
            <person name="Lindquist E."/>
            <person name="Shapiro H."/>
            <person name="Lucas S."/>
            <person name="Grigoriev I.V."/>
            <person name="Cande W.Z."/>
            <person name="Fulton C."/>
            <person name="Rokhsar D.S."/>
            <person name="Dawson S.C."/>
        </authorList>
    </citation>
    <scope>NUCLEOTIDE SEQUENCE [LARGE SCALE GENOMIC DNA]</scope>
    <source>
        <strain evidence="8 9">NEG-M</strain>
    </source>
</reference>
<feature type="transmembrane region" description="Helical" evidence="7">
    <location>
        <begin position="26"/>
        <end position="52"/>
    </location>
</feature>
<proteinExistence type="inferred from homology"/>
<dbReference type="OrthoDB" id="1666796at2759"/>
<feature type="transmembrane region" description="Helical" evidence="7">
    <location>
        <begin position="64"/>
        <end position="83"/>
    </location>
</feature>
<dbReference type="eggNOG" id="KOG1277">
    <property type="taxonomic scope" value="Eukaryota"/>
</dbReference>
<gene>
    <name evidence="8" type="ORF">NAEGRDRAFT_32808</name>
</gene>
<dbReference type="VEuPathDB" id="AmoebaDB:NAEGRDRAFT_32808"/>
<dbReference type="Pfam" id="PF02990">
    <property type="entry name" value="EMP70"/>
    <property type="match status" value="1"/>
</dbReference>
<evidence type="ECO:0000256" key="6">
    <source>
        <dbReference type="ARBA" id="ARBA00023136"/>
    </source>
</evidence>
<evidence type="ECO:0000256" key="7">
    <source>
        <dbReference type="RuleBase" id="RU363079"/>
    </source>
</evidence>
<keyword evidence="3 7" id="KW-0812">Transmembrane</keyword>
<evidence type="ECO:0000256" key="1">
    <source>
        <dbReference type="ARBA" id="ARBA00004141"/>
    </source>
</evidence>
<dbReference type="InterPro" id="IPR004240">
    <property type="entry name" value="EMP70"/>
</dbReference>
<evidence type="ECO:0000313" key="9">
    <source>
        <dbReference type="Proteomes" id="UP000006671"/>
    </source>
</evidence>
<evidence type="ECO:0000313" key="8">
    <source>
        <dbReference type="EMBL" id="EFC45738.1"/>
    </source>
</evidence>
<dbReference type="EMBL" id="GG738861">
    <property type="protein sequence ID" value="EFC45738.1"/>
    <property type="molecule type" value="Genomic_DNA"/>
</dbReference>
<feature type="transmembrane region" description="Helical" evidence="7">
    <location>
        <begin position="103"/>
        <end position="124"/>
    </location>
</feature>
<comment type="subcellular location">
    <subcellularLocation>
        <location evidence="1">Membrane</location>
        <topology evidence="1">Multi-pass membrane protein</topology>
    </subcellularLocation>
</comment>
<sequence>MDLVIHYIELHYLYLSMWGQYGHVPFPIVLMVVLILIAVTSCITISLIYLTLSQENHNWWWRSIKFGGTSSIFVFGYSLYYYIMESGMSGTLQTTFFVGYNLVIAFAVFLMMSTVGFLSSLTFVKNIYSSIKCE</sequence>
<dbReference type="PANTHER" id="PTHR10766">
    <property type="entry name" value="TRANSMEMBRANE 9 SUPERFAMILY PROTEIN"/>
    <property type="match status" value="1"/>
</dbReference>
<protein>
    <recommendedName>
        <fullName evidence="7">Transmembrane 9 superfamily member</fullName>
    </recommendedName>
</protein>
<evidence type="ECO:0000256" key="5">
    <source>
        <dbReference type="ARBA" id="ARBA00022989"/>
    </source>
</evidence>
<dbReference type="AlphaFoldDB" id="D2VB56"/>
<keyword evidence="9" id="KW-1185">Reference proteome</keyword>
<evidence type="ECO:0000256" key="2">
    <source>
        <dbReference type="ARBA" id="ARBA00005227"/>
    </source>
</evidence>
<keyword evidence="6 7" id="KW-0472">Membrane</keyword>
<dbReference type="GeneID" id="8850460"/>
<keyword evidence="5 7" id="KW-1133">Transmembrane helix</keyword>
<dbReference type="InParanoid" id="D2VB56"/>
<dbReference type="KEGG" id="ngr:NAEGRDRAFT_32808"/>
<dbReference type="RefSeq" id="XP_002678482.1">
    <property type="nucleotide sequence ID" value="XM_002678436.1"/>
</dbReference>
<comment type="caution">
    <text evidence="7">Lacks conserved residue(s) required for the propagation of feature annotation.</text>
</comment>
<comment type="similarity">
    <text evidence="2 7">Belongs to the nonaspanin (TM9SF) (TC 9.A.2) family.</text>
</comment>
<dbReference type="Proteomes" id="UP000006671">
    <property type="component" value="Unassembled WGS sequence"/>
</dbReference>
<dbReference type="PANTHER" id="PTHR10766:SF177">
    <property type="entry name" value="TRANSMEMBRANE 9 SUPERFAMILY MEMBER 1"/>
    <property type="match status" value="1"/>
</dbReference>